<accession>A0A8J2JH82</accession>
<comment type="caution">
    <text evidence="1">The sequence shown here is derived from an EMBL/GenBank/DDBJ whole genome shotgun (WGS) entry which is preliminary data.</text>
</comment>
<evidence type="ECO:0000313" key="1">
    <source>
        <dbReference type="EMBL" id="CAG7719681.1"/>
    </source>
</evidence>
<sequence>MSDVLYGQIEIPDSDPINFVSISPQLQANQPKLCALSFGISHRQFLILGTILTTVLVTALIASQCYNSTTEAGTLGNSKEAGTETERPFGFRQTESKGSILAAPSASNQLTVDFATDLKDLTFEQDTIVIKGLDEEYLETYSFIISEHTNVKNLTIIGPISSKWLKFLVRKFPLLTSLTIHMDEACPETDKSYGYSFKSVTNLVLNNLSICGQLVFLA</sequence>
<dbReference type="AlphaFoldDB" id="A0A8J2JH82"/>
<proteinExistence type="predicted"/>
<dbReference type="OrthoDB" id="8298626at2759"/>
<evidence type="ECO:0000313" key="2">
    <source>
        <dbReference type="Proteomes" id="UP000708208"/>
    </source>
</evidence>
<keyword evidence="2" id="KW-1185">Reference proteome</keyword>
<name>A0A8J2JH82_9HEXA</name>
<organism evidence="1 2">
    <name type="scientific">Allacma fusca</name>
    <dbReference type="NCBI Taxonomy" id="39272"/>
    <lineage>
        <taxon>Eukaryota</taxon>
        <taxon>Metazoa</taxon>
        <taxon>Ecdysozoa</taxon>
        <taxon>Arthropoda</taxon>
        <taxon>Hexapoda</taxon>
        <taxon>Collembola</taxon>
        <taxon>Symphypleona</taxon>
        <taxon>Sminthuridae</taxon>
        <taxon>Allacma</taxon>
    </lineage>
</organism>
<dbReference type="EMBL" id="CAJVCH010063533">
    <property type="protein sequence ID" value="CAG7719681.1"/>
    <property type="molecule type" value="Genomic_DNA"/>
</dbReference>
<reference evidence="1" key="1">
    <citation type="submission" date="2021-06" db="EMBL/GenBank/DDBJ databases">
        <authorList>
            <person name="Hodson N. C."/>
            <person name="Mongue J. A."/>
            <person name="Jaron S. K."/>
        </authorList>
    </citation>
    <scope>NUCLEOTIDE SEQUENCE</scope>
</reference>
<gene>
    <name evidence="1" type="ORF">AFUS01_LOCUS8993</name>
</gene>
<dbReference type="Proteomes" id="UP000708208">
    <property type="component" value="Unassembled WGS sequence"/>
</dbReference>
<protein>
    <submittedName>
        <fullName evidence="1">Uncharacterized protein</fullName>
    </submittedName>
</protein>